<dbReference type="PANTHER" id="PTHR34818:SF1">
    <property type="entry name" value="PROTEIN BLI-3"/>
    <property type="match status" value="1"/>
</dbReference>
<gene>
    <name evidence="2" type="ORF">BJ976_000090</name>
</gene>
<protein>
    <submittedName>
        <fullName evidence="2">General stress protein 26</fullName>
    </submittedName>
</protein>
<evidence type="ECO:0000259" key="1">
    <source>
        <dbReference type="Pfam" id="PF16242"/>
    </source>
</evidence>
<comment type="caution">
    <text evidence="2">The sequence shown here is derived from an EMBL/GenBank/DDBJ whole genome shotgun (WGS) entry which is preliminary data.</text>
</comment>
<evidence type="ECO:0000313" key="3">
    <source>
        <dbReference type="Proteomes" id="UP000560081"/>
    </source>
</evidence>
<dbReference type="Pfam" id="PF16242">
    <property type="entry name" value="Pyrid_ox_like"/>
    <property type="match status" value="1"/>
</dbReference>
<dbReference type="PANTHER" id="PTHR34818">
    <property type="entry name" value="PROTEIN BLI-3"/>
    <property type="match status" value="1"/>
</dbReference>
<dbReference type="AlphaFoldDB" id="A0A4Y8X106"/>
<dbReference type="EMBL" id="JACHMC010000001">
    <property type="protein sequence ID" value="MBB4881739.1"/>
    <property type="molecule type" value="Genomic_DNA"/>
</dbReference>
<keyword evidence="3" id="KW-1185">Reference proteome</keyword>
<dbReference type="InterPro" id="IPR038725">
    <property type="entry name" value="YdaG_split_barrel_FMN-bd"/>
</dbReference>
<dbReference type="OrthoDB" id="1432662at2"/>
<dbReference type="InterPro" id="IPR052917">
    <property type="entry name" value="Stress-Dev_Protein"/>
</dbReference>
<sequence length="160" mass="17343">MADKDPRIELLEKVEKAGIAMLTTAHPDGTLESRPMAVQEVETEPGVLWFITRASGDAAQDSEGRPVNVAVQDDGFWASVAGHGAIVRDDERKREYWNSSTEAFFGEGAQPEDPEIVLVRVQADSAEYWDSGAASTVVEIVKAKLSGGEARPGDHDTVEF</sequence>
<name>A0A4Y8X106_9MICC</name>
<proteinExistence type="predicted"/>
<dbReference type="SUPFAM" id="SSF50475">
    <property type="entry name" value="FMN-binding split barrel"/>
    <property type="match status" value="1"/>
</dbReference>
<dbReference type="Proteomes" id="UP000560081">
    <property type="component" value="Unassembled WGS sequence"/>
</dbReference>
<organism evidence="2 3">
    <name type="scientific">Micrococcus flavus</name>
    <dbReference type="NCBI Taxonomy" id="384602"/>
    <lineage>
        <taxon>Bacteria</taxon>
        <taxon>Bacillati</taxon>
        <taxon>Actinomycetota</taxon>
        <taxon>Actinomycetes</taxon>
        <taxon>Micrococcales</taxon>
        <taxon>Micrococcaceae</taxon>
        <taxon>Micrococcus</taxon>
    </lineage>
</organism>
<evidence type="ECO:0000313" key="2">
    <source>
        <dbReference type="EMBL" id="MBB4881739.1"/>
    </source>
</evidence>
<dbReference type="InterPro" id="IPR012349">
    <property type="entry name" value="Split_barrel_FMN-bd"/>
</dbReference>
<dbReference type="Gene3D" id="2.30.110.10">
    <property type="entry name" value="Electron Transport, Fmn-binding Protein, Chain A"/>
    <property type="match status" value="1"/>
</dbReference>
<dbReference type="RefSeq" id="WP_135030423.1">
    <property type="nucleotide sequence ID" value="NZ_BMLA01000010.1"/>
</dbReference>
<feature type="domain" description="General stress protein FMN-binding split barrel" evidence="1">
    <location>
        <begin position="9"/>
        <end position="148"/>
    </location>
</feature>
<accession>A0A4Y8X106</accession>
<reference evidence="2 3" key="1">
    <citation type="submission" date="2020-08" db="EMBL/GenBank/DDBJ databases">
        <title>Sequencing the genomes of 1000 actinobacteria strains.</title>
        <authorList>
            <person name="Klenk H.-P."/>
        </authorList>
    </citation>
    <scope>NUCLEOTIDE SEQUENCE [LARGE SCALE GENOMIC DNA]</scope>
    <source>
        <strain evidence="2 3">DSM 19079</strain>
    </source>
</reference>